<evidence type="ECO:0000313" key="2">
    <source>
        <dbReference type="EMBL" id="MFC4035796.1"/>
    </source>
</evidence>
<dbReference type="Proteomes" id="UP001595765">
    <property type="component" value="Unassembled WGS sequence"/>
</dbReference>
<keyword evidence="3" id="KW-1185">Reference proteome</keyword>
<dbReference type="InterPro" id="IPR010982">
    <property type="entry name" value="Lambda_DNA-bd_dom_sf"/>
</dbReference>
<protein>
    <submittedName>
        <fullName evidence="2">Secondary metabolite protein</fullName>
    </submittedName>
</protein>
<dbReference type="EMBL" id="JBHSBB010000029">
    <property type="protein sequence ID" value="MFC4035796.1"/>
    <property type="molecule type" value="Genomic_DNA"/>
</dbReference>
<dbReference type="RefSeq" id="WP_386436351.1">
    <property type="nucleotide sequence ID" value="NZ_JBHSBB010000029.1"/>
</dbReference>
<dbReference type="InterPro" id="IPR001387">
    <property type="entry name" value="Cro/C1-type_HTH"/>
</dbReference>
<sequence>MTKGPEMTETPERSFAELLDYLFQEVHPKGGGSFTYAEVSQGIRETSGVAISASAIQQLRTGTNTNPKMQTIRALAGFFGVPPGYFFDEEVAERARAEIKVVAAMRDQEVRRVALRANGLSTSSLQMLNAVIDQARRLEGMPDDSDGSELLDDE</sequence>
<dbReference type="SUPFAM" id="SSF47413">
    <property type="entry name" value="lambda repressor-like DNA-binding domains"/>
    <property type="match status" value="1"/>
</dbReference>
<feature type="domain" description="HTH cro/C1-type" evidence="1">
    <location>
        <begin position="51"/>
        <end position="86"/>
    </location>
</feature>
<comment type="caution">
    <text evidence="2">The sequence shown here is derived from an EMBL/GenBank/DDBJ whole genome shotgun (WGS) entry which is preliminary data.</text>
</comment>
<dbReference type="PROSITE" id="PS50943">
    <property type="entry name" value="HTH_CROC1"/>
    <property type="match status" value="1"/>
</dbReference>
<accession>A0ABV8HVQ7</accession>
<evidence type="ECO:0000259" key="1">
    <source>
        <dbReference type="PROSITE" id="PS50943"/>
    </source>
</evidence>
<gene>
    <name evidence="2" type="ORF">ACFO3J_30640</name>
</gene>
<dbReference type="Gene3D" id="1.10.260.40">
    <property type="entry name" value="lambda repressor-like DNA-binding domains"/>
    <property type="match status" value="1"/>
</dbReference>
<proteinExistence type="predicted"/>
<organism evidence="2 3">
    <name type="scientific">Streptomyces polygonati</name>
    <dbReference type="NCBI Taxonomy" id="1617087"/>
    <lineage>
        <taxon>Bacteria</taxon>
        <taxon>Bacillati</taxon>
        <taxon>Actinomycetota</taxon>
        <taxon>Actinomycetes</taxon>
        <taxon>Kitasatosporales</taxon>
        <taxon>Streptomycetaceae</taxon>
        <taxon>Streptomyces</taxon>
    </lineage>
</organism>
<name>A0ABV8HVQ7_9ACTN</name>
<reference evidence="3" key="1">
    <citation type="journal article" date="2019" name="Int. J. Syst. Evol. Microbiol.">
        <title>The Global Catalogue of Microorganisms (GCM) 10K type strain sequencing project: providing services to taxonomists for standard genome sequencing and annotation.</title>
        <authorList>
            <consortium name="The Broad Institute Genomics Platform"/>
            <consortium name="The Broad Institute Genome Sequencing Center for Infectious Disease"/>
            <person name="Wu L."/>
            <person name="Ma J."/>
        </authorList>
    </citation>
    <scope>NUCLEOTIDE SEQUENCE [LARGE SCALE GENOMIC DNA]</scope>
    <source>
        <strain evidence="3">CGMCC 4.7237</strain>
    </source>
</reference>
<evidence type="ECO:0000313" key="3">
    <source>
        <dbReference type="Proteomes" id="UP001595765"/>
    </source>
</evidence>